<evidence type="ECO:0000313" key="2">
    <source>
        <dbReference type="Proteomes" id="UP000015102"/>
    </source>
</evidence>
<keyword evidence="2" id="KW-1185">Reference proteome</keyword>
<proteinExistence type="predicted"/>
<protein>
    <submittedName>
        <fullName evidence="1">Uncharacterized protein</fullName>
    </submittedName>
</protein>
<reference evidence="2" key="1">
    <citation type="submission" date="2013-02" db="EMBL/GenBank/DDBJ databases">
        <authorList>
            <person name="Hughes D."/>
        </authorList>
    </citation>
    <scope>NUCLEOTIDE SEQUENCE</scope>
    <source>
        <strain>Durham</strain>
        <strain evidence="2">NC isolate 2 -- Noor lab</strain>
    </source>
</reference>
<dbReference type="EMBL" id="CAQQ02177685">
    <property type="status" value="NOT_ANNOTATED_CDS"/>
    <property type="molecule type" value="Genomic_DNA"/>
</dbReference>
<dbReference type="AlphaFoldDB" id="T1GSJ2"/>
<reference evidence="1" key="2">
    <citation type="submission" date="2015-06" db="UniProtKB">
        <authorList>
            <consortium name="EnsemblMetazoa"/>
        </authorList>
    </citation>
    <scope>IDENTIFICATION</scope>
</reference>
<dbReference type="EMBL" id="CAQQ02177684">
    <property type="status" value="NOT_ANNOTATED_CDS"/>
    <property type="molecule type" value="Genomic_DNA"/>
</dbReference>
<accession>T1GSJ2</accession>
<dbReference type="Proteomes" id="UP000015102">
    <property type="component" value="Unassembled WGS sequence"/>
</dbReference>
<sequence>MFNVTGKNVVIVGGLNGVALAVTKNLLQKRVSLKVGSCSIIIMVLQFSSTFGYVKKLRIVHHCTRLEETPWLIKKFGE</sequence>
<dbReference type="EnsemblMetazoa" id="MESCA006652-RA">
    <property type="protein sequence ID" value="MESCA006652-PA"/>
    <property type="gene ID" value="MESCA006652"/>
</dbReference>
<organism evidence="1 2">
    <name type="scientific">Megaselia scalaris</name>
    <name type="common">Humpbacked fly</name>
    <name type="synonym">Phora scalaris</name>
    <dbReference type="NCBI Taxonomy" id="36166"/>
    <lineage>
        <taxon>Eukaryota</taxon>
        <taxon>Metazoa</taxon>
        <taxon>Ecdysozoa</taxon>
        <taxon>Arthropoda</taxon>
        <taxon>Hexapoda</taxon>
        <taxon>Insecta</taxon>
        <taxon>Pterygota</taxon>
        <taxon>Neoptera</taxon>
        <taxon>Endopterygota</taxon>
        <taxon>Diptera</taxon>
        <taxon>Brachycera</taxon>
        <taxon>Muscomorpha</taxon>
        <taxon>Platypezoidea</taxon>
        <taxon>Phoridae</taxon>
        <taxon>Megaseliini</taxon>
        <taxon>Megaselia</taxon>
    </lineage>
</organism>
<name>T1GSJ2_MEGSC</name>
<evidence type="ECO:0000313" key="1">
    <source>
        <dbReference type="EnsemblMetazoa" id="MESCA006652-PA"/>
    </source>
</evidence>
<dbReference type="HOGENOM" id="CLU_2624836_0_0_1"/>